<accession>A0A6C0FBQ4</accession>
<keyword evidence="4" id="KW-0540">Nuclease</keyword>
<proteinExistence type="inferred from homology"/>
<dbReference type="EC" id="3.1.26.3" evidence="3"/>
<dbReference type="GO" id="GO:0004525">
    <property type="term" value="F:ribonuclease III activity"/>
    <property type="evidence" value="ECO:0007669"/>
    <property type="project" value="UniProtKB-EC"/>
</dbReference>
<dbReference type="PANTHER" id="PTHR11207:SF0">
    <property type="entry name" value="RIBONUCLEASE 3"/>
    <property type="match status" value="1"/>
</dbReference>
<dbReference type="PANTHER" id="PTHR11207">
    <property type="entry name" value="RIBONUCLEASE III"/>
    <property type="match status" value="1"/>
</dbReference>
<dbReference type="CDD" id="cd00593">
    <property type="entry name" value="RIBOc"/>
    <property type="match status" value="1"/>
</dbReference>
<dbReference type="PROSITE" id="PS50142">
    <property type="entry name" value="RNASE_3_2"/>
    <property type="match status" value="1"/>
</dbReference>
<sequence>MAVINNIKSNMNTNVTNVTTGQEASIPDFQGLVAPGPTIQLEPSEVKRFTTPHMSRKDLENILGFRPKGLDIYRQSFVHKSILRIVKMLPEEDVPSYMFESNERLEFVGDAILSTVTAVYLYKKFPDKDEGFLTKTRSKLVDTKALSNYARKKRLGDHMLMSRHLIQMNGKDKDKMLENVMEAVIGAIYLDLGLDHATKFVHNLFDNMTDWDIVLQDSNFKDQILRYCQLNGLELPVYEIVKTEGPPHERTFEMKVLVGGRIVGTGWGKKKTNAEQQAAQQGMLFLNKNRVN</sequence>
<dbReference type="SUPFAM" id="SSF54768">
    <property type="entry name" value="dsRNA-binding domain-like"/>
    <property type="match status" value="1"/>
</dbReference>
<keyword evidence="6" id="KW-0378">Hydrolase</keyword>
<dbReference type="NCBIfam" id="TIGR02191">
    <property type="entry name" value="RNaseIII"/>
    <property type="match status" value="1"/>
</dbReference>
<dbReference type="Gene3D" id="1.10.1520.10">
    <property type="entry name" value="Ribonuclease III domain"/>
    <property type="match status" value="1"/>
</dbReference>
<dbReference type="FunFam" id="1.10.1520.10:FF:000001">
    <property type="entry name" value="Ribonuclease 3"/>
    <property type="match status" value="1"/>
</dbReference>
<dbReference type="InterPro" id="IPR000999">
    <property type="entry name" value="RNase_III_dom"/>
</dbReference>
<dbReference type="SMART" id="SM00535">
    <property type="entry name" value="RIBOc"/>
    <property type="match status" value="1"/>
</dbReference>
<evidence type="ECO:0000313" key="10">
    <source>
        <dbReference type="EMBL" id="QHT38494.1"/>
    </source>
</evidence>
<evidence type="ECO:0000256" key="5">
    <source>
        <dbReference type="ARBA" id="ARBA00022759"/>
    </source>
</evidence>
<reference evidence="10" key="1">
    <citation type="journal article" date="2020" name="Nature">
        <title>Giant virus diversity and host interactions through global metagenomics.</title>
        <authorList>
            <person name="Schulz F."/>
            <person name="Roux S."/>
            <person name="Paez-Espino D."/>
            <person name="Jungbluth S."/>
            <person name="Walsh D.A."/>
            <person name="Denef V.J."/>
            <person name="McMahon K.D."/>
            <person name="Konstantinidis K.T."/>
            <person name="Eloe-Fadrosh E.A."/>
            <person name="Kyrpides N.C."/>
            <person name="Woyke T."/>
        </authorList>
    </citation>
    <scope>NUCLEOTIDE SEQUENCE</scope>
    <source>
        <strain evidence="10">GVMAG-S-ERX556101-89</strain>
    </source>
</reference>
<dbReference type="InterPro" id="IPR014720">
    <property type="entry name" value="dsRBD_dom"/>
</dbReference>
<dbReference type="InterPro" id="IPR036389">
    <property type="entry name" value="RNase_III_sf"/>
</dbReference>
<dbReference type="CDD" id="cd10845">
    <property type="entry name" value="DSRM_RNAse_III_family"/>
    <property type="match status" value="1"/>
</dbReference>
<dbReference type="EMBL" id="MN738831">
    <property type="protein sequence ID" value="QHT38494.1"/>
    <property type="molecule type" value="Genomic_DNA"/>
</dbReference>
<dbReference type="GO" id="GO:0006364">
    <property type="term" value="P:rRNA processing"/>
    <property type="evidence" value="ECO:0007669"/>
    <property type="project" value="InterPro"/>
</dbReference>
<dbReference type="Pfam" id="PF14622">
    <property type="entry name" value="Ribonucleas_3_3"/>
    <property type="match status" value="1"/>
</dbReference>
<evidence type="ECO:0000256" key="2">
    <source>
        <dbReference type="ARBA" id="ARBA00010183"/>
    </source>
</evidence>
<evidence type="ECO:0000256" key="6">
    <source>
        <dbReference type="ARBA" id="ARBA00022801"/>
    </source>
</evidence>
<feature type="domain" description="DRBM" evidence="8">
    <location>
        <begin position="219"/>
        <end position="288"/>
    </location>
</feature>
<dbReference type="PROSITE" id="PS50137">
    <property type="entry name" value="DS_RBD"/>
    <property type="match status" value="1"/>
</dbReference>
<keyword evidence="7" id="KW-0694">RNA-binding</keyword>
<evidence type="ECO:0000256" key="1">
    <source>
        <dbReference type="ARBA" id="ARBA00000109"/>
    </source>
</evidence>
<feature type="domain" description="RNase III" evidence="9">
    <location>
        <begin position="56"/>
        <end position="193"/>
    </location>
</feature>
<evidence type="ECO:0000256" key="4">
    <source>
        <dbReference type="ARBA" id="ARBA00022722"/>
    </source>
</evidence>
<comment type="similarity">
    <text evidence="2">Belongs to the ribonuclease III family.</text>
</comment>
<keyword evidence="5" id="KW-0255">Endonuclease</keyword>
<evidence type="ECO:0000259" key="8">
    <source>
        <dbReference type="PROSITE" id="PS50137"/>
    </source>
</evidence>
<dbReference type="AlphaFoldDB" id="A0A6C0FBQ4"/>
<dbReference type="Gene3D" id="3.30.160.20">
    <property type="match status" value="1"/>
</dbReference>
<dbReference type="GO" id="GO:0010468">
    <property type="term" value="P:regulation of gene expression"/>
    <property type="evidence" value="ECO:0007669"/>
    <property type="project" value="TreeGrafter"/>
</dbReference>
<comment type="catalytic activity">
    <reaction evidence="1">
        <text>Endonucleolytic cleavage to 5'-phosphomonoester.</text>
        <dbReference type="EC" id="3.1.26.3"/>
    </reaction>
</comment>
<dbReference type="InterPro" id="IPR011907">
    <property type="entry name" value="RNase_III"/>
</dbReference>
<dbReference type="Pfam" id="PF00035">
    <property type="entry name" value="dsrm"/>
    <property type="match status" value="1"/>
</dbReference>
<evidence type="ECO:0000256" key="3">
    <source>
        <dbReference type="ARBA" id="ARBA00012177"/>
    </source>
</evidence>
<protein>
    <recommendedName>
        <fullName evidence="3">ribonuclease III</fullName>
        <ecNumber evidence="3">3.1.26.3</ecNumber>
    </recommendedName>
</protein>
<dbReference type="GO" id="GO:0003725">
    <property type="term" value="F:double-stranded RNA binding"/>
    <property type="evidence" value="ECO:0007669"/>
    <property type="project" value="TreeGrafter"/>
</dbReference>
<dbReference type="GO" id="GO:0005634">
    <property type="term" value="C:nucleus"/>
    <property type="evidence" value="ECO:0007669"/>
    <property type="project" value="TreeGrafter"/>
</dbReference>
<evidence type="ECO:0000259" key="9">
    <source>
        <dbReference type="PROSITE" id="PS50142"/>
    </source>
</evidence>
<dbReference type="SMART" id="SM00358">
    <property type="entry name" value="DSRM"/>
    <property type="match status" value="1"/>
</dbReference>
<organism evidence="10">
    <name type="scientific">viral metagenome</name>
    <dbReference type="NCBI Taxonomy" id="1070528"/>
    <lineage>
        <taxon>unclassified sequences</taxon>
        <taxon>metagenomes</taxon>
        <taxon>organismal metagenomes</taxon>
    </lineage>
</organism>
<name>A0A6C0FBQ4_9ZZZZ</name>
<dbReference type="HAMAP" id="MF_00104">
    <property type="entry name" value="RNase_III"/>
    <property type="match status" value="1"/>
</dbReference>
<dbReference type="PROSITE" id="PS00517">
    <property type="entry name" value="RNASE_3_1"/>
    <property type="match status" value="1"/>
</dbReference>
<evidence type="ECO:0000256" key="7">
    <source>
        <dbReference type="ARBA" id="ARBA00022884"/>
    </source>
</evidence>
<dbReference type="SUPFAM" id="SSF69065">
    <property type="entry name" value="RNase III domain-like"/>
    <property type="match status" value="1"/>
</dbReference>